<proteinExistence type="predicted"/>
<evidence type="ECO:0000256" key="2">
    <source>
        <dbReference type="ARBA" id="ARBA00023033"/>
    </source>
</evidence>
<dbReference type="InterPro" id="IPR050766">
    <property type="entry name" value="Bact_Lucif_Oxidored"/>
</dbReference>
<organism evidence="4 5">
    <name type="scientific">Actinocrispum wychmicini</name>
    <dbReference type="NCBI Taxonomy" id="1213861"/>
    <lineage>
        <taxon>Bacteria</taxon>
        <taxon>Bacillati</taxon>
        <taxon>Actinomycetota</taxon>
        <taxon>Actinomycetes</taxon>
        <taxon>Pseudonocardiales</taxon>
        <taxon>Pseudonocardiaceae</taxon>
        <taxon>Actinocrispum</taxon>
    </lineage>
</organism>
<evidence type="ECO:0000259" key="3">
    <source>
        <dbReference type="Pfam" id="PF00296"/>
    </source>
</evidence>
<dbReference type="OrthoDB" id="2472181at2"/>
<dbReference type="PANTHER" id="PTHR30137">
    <property type="entry name" value="LUCIFERASE-LIKE MONOOXYGENASE"/>
    <property type="match status" value="1"/>
</dbReference>
<dbReference type="GO" id="GO:0005829">
    <property type="term" value="C:cytosol"/>
    <property type="evidence" value="ECO:0007669"/>
    <property type="project" value="TreeGrafter"/>
</dbReference>
<gene>
    <name evidence="4" type="ORF">EV192_104183</name>
</gene>
<dbReference type="Gene3D" id="3.20.20.30">
    <property type="entry name" value="Luciferase-like domain"/>
    <property type="match status" value="1"/>
</dbReference>
<name>A0A4R2JL89_9PSEU</name>
<dbReference type="GO" id="GO:0016705">
    <property type="term" value="F:oxidoreductase activity, acting on paired donors, with incorporation or reduction of molecular oxygen"/>
    <property type="evidence" value="ECO:0007669"/>
    <property type="project" value="InterPro"/>
</dbReference>
<dbReference type="InterPro" id="IPR011251">
    <property type="entry name" value="Luciferase-like_dom"/>
</dbReference>
<keyword evidence="2 4" id="KW-0503">Monooxygenase</keyword>
<dbReference type="Pfam" id="PF00296">
    <property type="entry name" value="Bac_luciferase"/>
    <property type="match status" value="1"/>
</dbReference>
<keyword evidence="5" id="KW-1185">Reference proteome</keyword>
<feature type="domain" description="Luciferase-like" evidence="3">
    <location>
        <begin position="32"/>
        <end position="323"/>
    </location>
</feature>
<reference evidence="4 5" key="1">
    <citation type="submission" date="2019-03" db="EMBL/GenBank/DDBJ databases">
        <title>Genomic Encyclopedia of Type Strains, Phase IV (KMG-IV): sequencing the most valuable type-strain genomes for metagenomic binning, comparative biology and taxonomic classification.</title>
        <authorList>
            <person name="Goeker M."/>
        </authorList>
    </citation>
    <scope>NUCLEOTIDE SEQUENCE [LARGE SCALE GENOMIC DNA]</scope>
    <source>
        <strain evidence="4 5">DSM 45934</strain>
    </source>
</reference>
<keyword evidence="1" id="KW-0560">Oxidoreductase</keyword>
<sequence length="354" mass="38477">MNEQQDEPKSQGGDSGKAARAVGLYFFSALEEESDDAAAYGLLLDAARTADRNGLDFVWIPERHFTRFGGGHPNPAVLAAAIAVVTRNLRIRAGSVVLPLHDPLRVAEEWAVVDNLSNGRAEISAATGWNPRDFVLAPEDYERRAVRAAENLRAVRQLWSGGEISREGPDGAEYRVRTYPRPVQPVLPHWITASGNPATFEYAGETGAGLLTSYGLFGPHELAERIGLYRRTFAAHHGGRGRVCLMVHAAIGDSGPEIRRRAQEPLRHYLAAYLDQQGSVTDPAVAAKRLDFAVHRYLRGRSLIGDRAEADQVLTGLFEAGADEVACLVDFGLPRGPVLDTVAELANLRVKISG</sequence>
<dbReference type="NCBIfam" id="TIGR04020">
    <property type="entry name" value="seco_metab_LLM"/>
    <property type="match status" value="1"/>
</dbReference>
<dbReference type="Proteomes" id="UP000295680">
    <property type="component" value="Unassembled WGS sequence"/>
</dbReference>
<comment type="caution">
    <text evidence="4">The sequence shown here is derived from an EMBL/GenBank/DDBJ whole genome shotgun (WGS) entry which is preliminary data.</text>
</comment>
<dbReference type="EMBL" id="SLWS01000004">
    <property type="protein sequence ID" value="TCO59342.1"/>
    <property type="molecule type" value="Genomic_DNA"/>
</dbReference>
<dbReference type="PANTHER" id="PTHR30137:SF8">
    <property type="entry name" value="BLR5498 PROTEIN"/>
    <property type="match status" value="1"/>
</dbReference>
<accession>A0A4R2JL89</accession>
<dbReference type="SUPFAM" id="SSF51679">
    <property type="entry name" value="Bacterial luciferase-like"/>
    <property type="match status" value="1"/>
</dbReference>
<dbReference type="InterPro" id="IPR036661">
    <property type="entry name" value="Luciferase-like_sf"/>
</dbReference>
<dbReference type="AlphaFoldDB" id="A0A4R2JL89"/>
<evidence type="ECO:0000256" key="1">
    <source>
        <dbReference type="ARBA" id="ARBA00023002"/>
    </source>
</evidence>
<protein>
    <submittedName>
        <fullName evidence="4">Natural product biosynthesis luciferase-like monooxygenase protein</fullName>
    </submittedName>
</protein>
<dbReference type="RefSeq" id="WP_132117181.1">
    <property type="nucleotide sequence ID" value="NZ_SLWS01000004.1"/>
</dbReference>
<evidence type="ECO:0000313" key="4">
    <source>
        <dbReference type="EMBL" id="TCO59342.1"/>
    </source>
</evidence>
<dbReference type="GO" id="GO:0004497">
    <property type="term" value="F:monooxygenase activity"/>
    <property type="evidence" value="ECO:0007669"/>
    <property type="project" value="UniProtKB-KW"/>
</dbReference>
<dbReference type="InterPro" id="IPR024011">
    <property type="entry name" value="Biosynth_lucif-like_mOase_dom"/>
</dbReference>
<evidence type="ECO:0000313" key="5">
    <source>
        <dbReference type="Proteomes" id="UP000295680"/>
    </source>
</evidence>